<dbReference type="KEGG" id="daa:AKL17_1274"/>
<dbReference type="EMBL" id="CP012661">
    <property type="protein sequence ID" value="AMY68530.1"/>
    <property type="molecule type" value="Genomic_DNA"/>
</dbReference>
<evidence type="ECO:0000256" key="1">
    <source>
        <dbReference type="SAM" id="MobiDB-lite"/>
    </source>
</evidence>
<keyword evidence="3" id="KW-1185">Reference proteome</keyword>
<gene>
    <name evidence="2" type="ORF">AKL17_1274</name>
</gene>
<feature type="region of interest" description="Disordered" evidence="1">
    <location>
        <begin position="1"/>
        <end position="33"/>
    </location>
</feature>
<name>A0A159Z336_9RHOB</name>
<protein>
    <submittedName>
        <fullName evidence="2">Uncharacterized protein</fullName>
    </submittedName>
</protein>
<dbReference type="Proteomes" id="UP000076128">
    <property type="component" value="Chromosome"/>
</dbReference>
<evidence type="ECO:0000313" key="3">
    <source>
        <dbReference type="Proteomes" id="UP000076128"/>
    </source>
</evidence>
<accession>A0A159Z336</accession>
<evidence type="ECO:0000313" key="2">
    <source>
        <dbReference type="EMBL" id="AMY68530.1"/>
    </source>
</evidence>
<dbReference type="STRING" id="1335048.AKL17_1274"/>
<reference evidence="2 3" key="1">
    <citation type="submission" date="2015-09" db="EMBL/GenBank/DDBJ databases">
        <title>Complete genome sequence of Defluviimonas alba cai42t isolated from an oilfield in Xinjiang.</title>
        <authorList>
            <person name="Geng S."/>
            <person name="Pan X."/>
            <person name="Wu X."/>
        </authorList>
    </citation>
    <scope>NUCLEOTIDE SEQUENCE [LARGE SCALE GENOMIC DNA]</scope>
    <source>
        <strain evidence="3">cai42</strain>
    </source>
</reference>
<sequence length="33" mass="3328">MQDVSGWGARGADGESVTAGTLRVRPADTLVPG</sequence>
<proteinExistence type="predicted"/>
<organism evidence="2 3">
    <name type="scientific">Frigidibacter mobilis</name>
    <dbReference type="NCBI Taxonomy" id="1335048"/>
    <lineage>
        <taxon>Bacteria</taxon>
        <taxon>Pseudomonadati</taxon>
        <taxon>Pseudomonadota</taxon>
        <taxon>Alphaproteobacteria</taxon>
        <taxon>Rhodobacterales</taxon>
        <taxon>Paracoccaceae</taxon>
        <taxon>Frigidibacter</taxon>
    </lineage>
</organism>
<dbReference type="AlphaFoldDB" id="A0A159Z336"/>